<dbReference type="Proteomes" id="UP000219565">
    <property type="component" value="Unassembled WGS sequence"/>
</dbReference>
<feature type="compositionally biased region" description="Low complexity" evidence="3">
    <location>
        <begin position="50"/>
        <end position="92"/>
    </location>
</feature>
<dbReference type="GO" id="GO:0003723">
    <property type="term" value="F:RNA binding"/>
    <property type="evidence" value="ECO:0007669"/>
    <property type="project" value="InterPro"/>
</dbReference>
<dbReference type="Gene3D" id="3.10.450.30">
    <property type="entry name" value="Microbial ribonucleases"/>
    <property type="match status" value="1"/>
</dbReference>
<keyword evidence="4" id="KW-0812">Transmembrane</keyword>
<sequence>MERAAYAHHWSDHTGDGAVPMNSKVIRALGALGAAAVVLLVAVLALRGGSDTDRTAGSATTTARATATATDSPARSPATPPAAATEPAPSRAQGVPERAYVTLAEIDAGRWPDSANAPGTKGGERWMNREGTLPRTDAAGRSITYREWDVNPKQRNRSRDAERIVTGSDGTAWYTGDHYETFTRMR</sequence>
<dbReference type="EMBL" id="OBEG01000005">
    <property type="protein sequence ID" value="SNY88089.1"/>
    <property type="molecule type" value="Genomic_DNA"/>
</dbReference>
<organism evidence="5 6">
    <name type="scientific">Nocardia amikacinitolerans</name>
    <dbReference type="NCBI Taxonomy" id="756689"/>
    <lineage>
        <taxon>Bacteria</taxon>
        <taxon>Bacillati</taxon>
        <taxon>Actinomycetota</taxon>
        <taxon>Actinomycetes</taxon>
        <taxon>Mycobacteriales</taxon>
        <taxon>Nocardiaceae</taxon>
        <taxon>Nocardia</taxon>
    </lineage>
</organism>
<dbReference type="InterPro" id="IPR000026">
    <property type="entry name" value="N1-like"/>
</dbReference>
<dbReference type="AlphaFoldDB" id="A0A285LT51"/>
<evidence type="ECO:0000256" key="1">
    <source>
        <dbReference type="ARBA" id="ARBA00022722"/>
    </source>
</evidence>
<dbReference type="STRING" id="1379680.GCA_001612615_04361"/>
<feature type="region of interest" description="Disordered" evidence="3">
    <location>
        <begin position="50"/>
        <end position="96"/>
    </location>
</feature>
<dbReference type="InterPro" id="IPR016191">
    <property type="entry name" value="Ribonuclease/ribotoxin"/>
</dbReference>
<evidence type="ECO:0000313" key="5">
    <source>
        <dbReference type="EMBL" id="SNY88089.1"/>
    </source>
</evidence>
<keyword evidence="4" id="KW-0472">Membrane</keyword>
<protein>
    <submittedName>
        <fullName evidence="5">Guanyl-specific ribonuclease Sa</fullName>
    </submittedName>
</protein>
<feature type="transmembrane region" description="Helical" evidence="4">
    <location>
        <begin position="25"/>
        <end position="46"/>
    </location>
</feature>
<dbReference type="GO" id="GO:0016787">
    <property type="term" value="F:hydrolase activity"/>
    <property type="evidence" value="ECO:0007669"/>
    <property type="project" value="UniProtKB-KW"/>
</dbReference>
<keyword evidence="4" id="KW-1133">Transmembrane helix</keyword>
<evidence type="ECO:0000256" key="3">
    <source>
        <dbReference type="SAM" id="MobiDB-lite"/>
    </source>
</evidence>
<evidence type="ECO:0000313" key="6">
    <source>
        <dbReference type="Proteomes" id="UP000219565"/>
    </source>
</evidence>
<dbReference type="GO" id="GO:0004521">
    <property type="term" value="F:RNA endonuclease activity"/>
    <property type="evidence" value="ECO:0007669"/>
    <property type="project" value="InterPro"/>
</dbReference>
<dbReference type="Pfam" id="PF00545">
    <property type="entry name" value="Ribonuclease"/>
    <property type="match status" value="1"/>
</dbReference>
<keyword evidence="1" id="KW-0540">Nuclease</keyword>
<evidence type="ECO:0000256" key="4">
    <source>
        <dbReference type="SAM" id="Phobius"/>
    </source>
</evidence>
<gene>
    <name evidence="5" type="ORF">SAMN04244553_5051</name>
</gene>
<reference evidence="5 6" key="1">
    <citation type="submission" date="2017-09" db="EMBL/GenBank/DDBJ databases">
        <authorList>
            <person name="Ehlers B."/>
            <person name="Leendertz F.H."/>
        </authorList>
    </citation>
    <scope>NUCLEOTIDE SEQUENCE [LARGE SCALE GENOMIC DNA]</scope>
    <source>
        <strain evidence="5 6">DSM 45537</strain>
    </source>
</reference>
<feature type="region of interest" description="Disordered" evidence="3">
    <location>
        <begin position="111"/>
        <end position="130"/>
    </location>
</feature>
<evidence type="ECO:0000256" key="2">
    <source>
        <dbReference type="ARBA" id="ARBA00022801"/>
    </source>
</evidence>
<keyword evidence="6" id="KW-1185">Reference proteome</keyword>
<accession>A0A285LT51</accession>
<name>A0A285LT51_9NOCA</name>
<keyword evidence="2" id="KW-0378">Hydrolase</keyword>
<dbReference type="SUPFAM" id="SSF53933">
    <property type="entry name" value="Microbial ribonucleases"/>
    <property type="match status" value="1"/>
</dbReference>
<proteinExistence type="predicted"/>